<gene>
    <name evidence="4" type="ORF">H9814_06320</name>
</gene>
<sequence>MKDEAWLKKIKENLDDYSAPVPEAGWERLEEALDGRAVPSRRRVIPLRRWAVAAAALLVGAVSFVALRLTDGSLPDAPAHSLPAGLPAMAEAPVRAHPSPADVPLPALPRLAELPSEDTPAEALAVDTLAKERGKYPAEAPRREDSSVVAPAATRGKKRTGLPDMNRNLLALSDEPRTASGGWSVGLSVGNTGGFGSPSGDMLHVQQSAAAGPGYSDVDLSAASDGVLTIPQGQELVFQNGLPYLQRTVRRVVSADHKQPVSVGFSFRKNLRKGFSVETGLVYTLLASDIFYEGDLEKTEQKLHYLGIPLRVNWNFLDKKRFSLYVSAGGMVEKCVYGKVGHEKQTLDPLQWSVMASVGVQYHISPHVGIYVEPGLSYYFDDGSSVPTIRKDTPCNFTLQAGFRLSY</sequence>
<dbReference type="SUPFAM" id="SSF56925">
    <property type="entry name" value="OMPA-like"/>
    <property type="match status" value="1"/>
</dbReference>
<reference evidence="4" key="1">
    <citation type="journal article" date="2021" name="PeerJ">
        <title>Extensive microbial diversity within the chicken gut microbiome revealed by metagenomics and culture.</title>
        <authorList>
            <person name="Gilroy R."/>
            <person name="Ravi A."/>
            <person name="Getino M."/>
            <person name="Pursley I."/>
            <person name="Horton D.L."/>
            <person name="Alikhan N.F."/>
            <person name="Baker D."/>
            <person name="Gharbi K."/>
            <person name="Hall N."/>
            <person name="Watson M."/>
            <person name="Adriaenssens E.M."/>
            <person name="Foster-Nyarko E."/>
            <person name="Jarju S."/>
            <person name="Secka A."/>
            <person name="Antonio M."/>
            <person name="Oren A."/>
            <person name="Chaudhuri R.R."/>
            <person name="La Ragione R."/>
            <person name="Hildebrand F."/>
            <person name="Pallen M.J."/>
        </authorList>
    </citation>
    <scope>NUCLEOTIDE SEQUENCE</scope>
    <source>
        <strain evidence="4">ChiHjej9B8-1298</strain>
    </source>
</reference>
<comment type="caution">
    <text evidence="4">The sequence shown here is derived from an EMBL/GenBank/DDBJ whole genome shotgun (WGS) entry which is preliminary data.</text>
</comment>
<keyword evidence="2" id="KW-1133">Transmembrane helix</keyword>
<dbReference type="EMBL" id="DXBX01000049">
    <property type="protein sequence ID" value="HIZ33148.1"/>
    <property type="molecule type" value="Genomic_DNA"/>
</dbReference>
<dbReference type="Proteomes" id="UP000824028">
    <property type="component" value="Unassembled WGS sequence"/>
</dbReference>
<dbReference type="AlphaFoldDB" id="A0A9D2E8J5"/>
<dbReference type="Pfam" id="PF13568">
    <property type="entry name" value="OMP_b-brl_2"/>
    <property type="match status" value="1"/>
</dbReference>
<keyword evidence="2" id="KW-0472">Membrane</keyword>
<reference evidence="4" key="2">
    <citation type="submission" date="2021-04" db="EMBL/GenBank/DDBJ databases">
        <authorList>
            <person name="Gilroy R."/>
        </authorList>
    </citation>
    <scope>NUCLEOTIDE SEQUENCE</scope>
    <source>
        <strain evidence="4">ChiHjej9B8-1298</strain>
    </source>
</reference>
<feature type="domain" description="Outer membrane protein beta-barrel" evidence="3">
    <location>
        <begin position="257"/>
        <end position="362"/>
    </location>
</feature>
<dbReference type="Gene3D" id="2.40.160.20">
    <property type="match status" value="1"/>
</dbReference>
<feature type="region of interest" description="Disordered" evidence="1">
    <location>
        <begin position="135"/>
        <end position="164"/>
    </location>
</feature>
<feature type="compositionally biased region" description="Basic and acidic residues" evidence="1">
    <location>
        <begin position="135"/>
        <end position="146"/>
    </location>
</feature>
<protein>
    <submittedName>
        <fullName evidence="4">Outer membrane beta-barrel protein</fullName>
    </submittedName>
</protein>
<accession>A0A9D2E8J5</accession>
<evidence type="ECO:0000256" key="1">
    <source>
        <dbReference type="SAM" id="MobiDB-lite"/>
    </source>
</evidence>
<dbReference type="InterPro" id="IPR011250">
    <property type="entry name" value="OMP/PagP_B-barrel"/>
</dbReference>
<evidence type="ECO:0000313" key="5">
    <source>
        <dbReference type="Proteomes" id="UP000824028"/>
    </source>
</evidence>
<name>A0A9D2E8J5_9BACE</name>
<feature type="transmembrane region" description="Helical" evidence="2">
    <location>
        <begin position="50"/>
        <end position="69"/>
    </location>
</feature>
<evidence type="ECO:0000256" key="2">
    <source>
        <dbReference type="SAM" id="Phobius"/>
    </source>
</evidence>
<evidence type="ECO:0000313" key="4">
    <source>
        <dbReference type="EMBL" id="HIZ33148.1"/>
    </source>
</evidence>
<proteinExistence type="predicted"/>
<keyword evidence="2" id="KW-0812">Transmembrane</keyword>
<organism evidence="4 5">
    <name type="scientific">Candidatus Bacteroides merdigallinarum</name>
    <dbReference type="NCBI Taxonomy" id="2838473"/>
    <lineage>
        <taxon>Bacteria</taxon>
        <taxon>Pseudomonadati</taxon>
        <taxon>Bacteroidota</taxon>
        <taxon>Bacteroidia</taxon>
        <taxon>Bacteroidales</taxon>
        <taxon>Bacteroidaceae</taxon>
        <taxon>Bacteroides</taxon>
    </lineage>
</organism>
<dbReference type="InterPro" id="IPR025665">
    <property type="entry name" value="Beta-barrel_OMP_2"/>
</dbReference>
<evidence type="ECO:0000259" key="3">
    <source>
        <dbReference type="Pfam" id="PF13568"/>
    </source>
</evidence>